<dbReference type="GeneID" id="63762903"/>
<dbReference type="EMBL" id="KV878585">
    <property type="protein sequence ID" value="OJJ59933.1"/>
    <property type="molecule type" value="Genomic_DNA"/>
</dbReference>
<dbReference type="RefSeq" id="XP_040703739.1">
    <property type="nucleotide sequence ID" value="XM_040846830.1"/>
</dbReference>
<evidence type="ECO:0000313" key="1">
    <source>
        <dbReference type="EMBL" id="OJJ59933.1"/>
    </source>
</evidence>
<dbReference type="Proteomes" id="UP000184356">
    <property type="component" value="Unassembled WGS sequence"/>
</dbReference>
<evidence type="ECO:0000313" key="2">
    <source>
        <dbReference type="Proteomes" id="UP000184356"/>
    </source>
</evidence>
<keyword evidence="2" id="KW-1185">Reference proteome</keyword>
<sequence>MKEQIINIRYIDKGKLVAILRGRFPAPNEFQISVSPESLAQLRTSPPVSTASEA</sequence>
<dbReference type="OrthoDB" id="10548489at2759"/>
<accession>A0A1L9TKW5</accession>
<gene>
    <name evidence="1" type="ORF">ASPSYDRAFT_44335</name>
</gene>
<reference evidence="2" key="1">
    <citation type="journal article" date="2017" name="Genome Biol.">
        <title>Comparative genomics reveals high biological diversity and specific adaptations in the industrially and medically important fungal genus Aspergillus.</title>
        <authorList>
            <person name="de Vries R.P."/>
            <person name="Riley R."/>
            <person name="Wiebenga A."/>
            <person name="Aguilar-Osorio G."/>
            <person name="Amillis S."/>
            <person name="Uchima C.A."/>
            <person name="Anderluh G."/>
            <person name="Asadollahi M."/>
            <person name="Askin M."/>
            <person name="Barry K."/>
            <person name="Battaglia E."/>
            <person name="Bayram O."/>
            <person name="Benocci T."/>
            <person name="Braus-Stromeyer S.A."/>
            <person name="Caldana C."/>
            <person name="Canovas D."/>
            <person name="Cerqueira G.C."/>
            <person name="Chen F."/>
            <person name="Chen W."/>
            <person name="Choi C."/>
            <person name="Clum A."/>
            <person name="Dos Santos R.A."/>
            <person name="Damasio A.R."/>
            <person name="Diallinas G."/>
            <person name="Emri T."/>
            <person name="Fekete E."/>
            <person name="Flipphi M."/>
            <person name="Freyberg S."/>
            <person name="Gallo A."/>
            <person name="Gournas C."/>
            <person name="Habgood R."/>
            <person name="Hainaut M."/>
            <person name="Harispe M.L."/>
            <person name="Henrissat B."/>
            <person name="Hilden K.S."/>
            <person name="Hope R."/>
            <person name="Hossain A."/>
            <person name="Karabika E."/>
            <person name="Karaffa L."/>
            <person name="Karanyi Z."/>
            <person name="Krasevec N."/>
            <person name="Kuo A."/>
            <person name="Kusch H."/>
            <person name="LaButti K."/>
            <person name="Lagendijk E.L."/>
            <person name="Lapidus A."/>
            <person name="Levasseur A."/>
            <person name="Lindquist E."/>
            <person name="Lipzen A."/>
            <person name="Logrieco A.F."/>
            <person name="MacCabe A."/>
            <person name="Maekelae M.R."/>
            <person name="Malavazi I."/>
            <person name="Melin P."/>
            <person name="Meyer V."/>
            <person name="Mielnichuk N."/>
            <person name="Miskei M."/>
            <person name="Molnar A.P."/>
            <person name="Mule G."/>
            <person name="Ngan C.Y."/>
            <person name="Orejas M."/>
            <person name="Orosz E."/>
            <person name="Ouedraogo J.P."/>
            <person name="Overkamp K.M."/>
            <person name="Park H.-S."/>
            <person name="Perrone G."/>
            <person name="Piumi F."/>
            <person name="Punt P.J."/>
            <person name="Ram A.F."/>
            <person name="Ramon A."/>
            <person name="Rauscher S."/>
            <person name="Record E."/>
            <person name="Riano-Pachon D.M."/>
            <person name="Robert V."/>
            <person name="Roehrig J."/>
            <person name="Ruller R."/>
            <person name="Salamov A."/>
            <person name="Salih N.S."/>
            <person name="Samson R.A."/>
            <person name="Sandor E."/>
            <person name="Sanguinetti M."/>
            <person name="Schuetze T."/>
            <person name="Sepcic K."/>
            <person name="Shelest E."/>
            <person name="Sherlock G."/>
            <person name="Sophianopoulou V."/>
            <person name="Squina F.M."/>
            <person name="Sun H."/>
            <person name="Susca A."/>
            <person name="Todd R.B."/>
            <person name="Tsang A."/>
            <person name="Unkles S.E."/>
            <person name="van de Wiele N."/>
            <person name="van Rossen-Uffink D."/>
            <person name="Oliveira J.V."/>
            <person name="Vesth T.C."/>
            <person name="Visser J."/>
            <person name="Yu J.-H."/>
            <person name="Zhou M."/>
            <person name="Andersen M.R."/>
            <person name="Archer D.B."/>
            <person name="Baker S.E."/>
            <person name="Benoit I."/>
            <person name="Brakhage A.A."/>
            <person name="Braus G.H."/>
            <person name="Fischer R."/>
            <person name="Frisvad J.C."/>
            <person name="Goldman G.H."/>
            <person name="Houbraken J."/>
            <person name="Oakley B."/>
            <person name="Pocsi I."/>
            <person name="Scazzocchio C."/>
            <person name="Seiboth B."/>
            <person name="vanKuyk P.A."/>
            <person name="Wortman J."/>
            <person name="Dyer P.S."/>
            <person name="Grigoriev I.V."/>
        </authorList>
    </citation>
    <scope>NUCLEOTIDE SEQUENCE [LARGE SCALE GENOMIC DNA]</scope>
    <source>
        <strain evidence="2">CBS 593.65</strain>
    </source>
</reference>
<protein>
    <submittedName>
        <fullName evidence="1">Uncharacterized protein</fullName>
    </submittedName>
</protein>
<organism evidence="1 2">
    <name type="scientific">Aspergillus sydowii CBS 593.65</name>
    <dbReference type="NCBI Taxonomy" id="1036612"/>
    <lineage>
        <taxon>Eukaryota</taxon>
        <taxon>Fungi</taxon>
        <taxon>Dikarya</taxon>
        <taxon>Ascomycota</taxon>
        <taxon>Pezizomycotina</taxon>
        <taxon>Eurotiomycetes</taxon>
        <taxon>Eurotiomycetidae</taxon>
        <taxon>Eurotiales</taxon>
        <taxon>Aspergillaceae</taxon>
        <taxon>Aspergillus</taxon>
        <taxon>Aspergillus subgen. Nidulantes</taxon>
    </lineage>
</organism>
<dbReference type="AlphaFoldDB" id="A0A1L9TKW5"/>
<dbReference type="VEuPathDB" id="FungiDB:ASPSYDRAFT_44335"/>
<proteinExistence type="predicted"/>
<name>A0A1L9TKW5_9EURO</name>